<evidence type="ECO:0000259" key="9">
    <source>
        <dbReference type="PROSITE" id="PS51352"/>
    </source>
</evidence>
<evidence type="ECO:0000313" key="11">
    <source>
        <dbReference type="Proteomes" id="UP000178377"/>
    </source>
</evidence>
<dbReference type="PANTHER" id="PTHR45663:SF11">
    <property type="entry name" value="GEO12009P1"/>
    <property type="match status" value="1"/>
</dbReference>
<dbReference type="PROSITE" id="PS51352">
    <property type="entry name" value="THIOREDOXIN_2"/>
    <property type="match status" value="1"/>
</dbReference>
<feature type="site" description="Deprotonates C-terminal active site Cys" evidence="7">
    <location>
        <position position="25"/>
    </location>
</feature>
<dbReference type="CDD" id="cd02947">
    <property type="entry name" value="TRX_family"/>
    <property type="match status" value="1"/>
</dbReference>
<dbReference type="STRING" id="1817828.A2722_02720"/>
<keyword evidence="2" id="KW-0813">Transport</keyword>
<dbReference type="Pfam" id="PF00085">
    <property type="entry name" value="Thioredoxin"/>
    <property type="match status" value="1"/>
</dbReference>
<feature type="disulfide bond" description="Redox-active" evidence="8">
    <location>
        <begin position="31"/>
        <end position="34"/>
    </location>
</feature>
<evidence type="ECO:0000256" key="4">
    <source>
        <dbReference type="ARBA" id="ARBA00023157"/>
    </source>
</evidence>
<evidence type="ECO:0000256" key="8">
    <source>
        <dbReference type="PIRSR" id="PIRSR000077-4"/>
    </source>
</evidence>
<keyword evidence="4 8" id="KW-1015">Disulfide bond</keyword>
<dbReference type="InterPro" id="IPR005746">
    <property type="entry name" value="Thioredoxin"/>
</dbReference>
<dbReference type="GO" id="GO:0005829">
    <property type="term" value="C:cytosol"/>
    <property type="evidence" value="ECO:0007669"/>
    <property type="project" value="TreeGrafter"/>
</dbReference>
<dbReference type="PANTHER" id="PTHR45663">
    <property type="entry name" value="GEO12009P1"/>
    <property type="match status" value="1"/>
</dbReference>
<evidence type="ECO:0000256" key="6">
    <source>
        <dbReference type="NCBIfam" id="TIGR01068"/>
    </source>
</evidence>
<evidence type="ECO:0000256" key="2">
    <source>
        <dbReference type="ARBA" id="ARBA00022448"/>
    </source>
</evidence>
<dbReference type="PROSITE" id="PS00194">
    <property type="entry name" value="THIOREDOXIN_1"/>
    <property type="match status" value="1"/>
</dbReference>
<reference evidence="10 11" key="1">
    <citation type="journal article" date="2016" name="Nat. Commun.">
        <title>Thousands of microbial genomes shed light on interconnected biogeochemical processes in an aquifer system.</title>
        <authorList>
            <person name="Anantharaman K."/>
            <person name="Brown C.T."/>
            <person name="Hug L.A."/>
            <person name="Sharon I."/>
            <person name="Castelle C.J."/>
            <person name="Probst A.J."/>
            <person name="Thomas B.C."/>
            <person name="Singh A."/>
            <person name="Wilkins M.J."/>
            <person name="Karaoz U."/>
            <person name="Brodie E.L."/>
            <person name="Williams K.H."/>
            <person name="Hubbard S.S."/>
            <person name="Banfield J.F."/>
        </authorList>
    </citation>
    <scope>NUCLEOTIDE SEQUENCE [LARGE SCALE GENOMIC DNA]</scope>
</reference>
<dbReference type="EMBL" id="MFEO01000011">
    <property type="protein sequence ID" value="OGE90501.1"/>
    <property type="molecule type" value="Genomic_DNA"/>
</dbReference>
<dbReference type="SUPFAM" id="SSF52833">
    <property type="entry name" value="Thioredoxin-like"/>
    <property type="match status" value="1"/>
</dbReference>
<accession>A0A1F5PKS6</accession>
<evidence type="ECO:0000256" key="5">
    <source>
        <dbReference type="ARBA" id="ARBA00023284"/>
    </source>
</evidence>
<sequence>MKSVTITDDTFNAEVLRSPIPVIVDFWAEWCGPCKIIAPYLEELADEYSGKIKFAKLNVDEHPTTARQYQILSIPNLKVFKGGTIVDEIFGAAPKDQIKKVLEKI</sequence>
<dbReference type="InterPro" id="IPR036249">
    <property type="entry name" value="Thioredoxin-like_sf"/>
</dbReference>
<feature type="active site" description="Nucleophile" evidence="7">
    <location>
        <position position="31"/>
    </location>
</feature>
<feature type="non-terminal residue" evidence="10">
    <location>
        <position position="105"/>
    </location>
</feature>
<keyword evidence="3" id="KW-0249">Electron transport</keyword>
<organism evidence="10 11">
    <name type="scientific">Candidatus Doudnabacteria bacterium RIFCSPHIGHO2_01_FULL_50_11</name>
    <dbReference type="NCBI Taxonomy" id="1817828"/>
    <lineage>
        <taxon>Bacteria</taxon>
        <taxon>Candidatus Doudnaibacteriota</taxon>
    </lineage>
</organism>
<evidence type="ECO:0000256" key="1">
    <source>
        <dbReference type="ARBA" id="ARBA00008987"/>
    </source>
</evidence>
<keyword evidence="5 8" id="KW-0676">Redox-active center</keyword>
<dbReference type="NCBIfam" id="TIGR01068">
    <property type="entry name" value="thioredoxin"/>
    <property type="match status" value="1"/>
</dbReference>
<feature type="active site" description="Nucleophile" evidence="7">
    <location>
        <position position="34"/>
    </location>
</feature>
<gene>
    <name evidence="10" type="ORF">A2722_02720</name>
</gene>
<comment type="caution">
    <text evidence="10">The sequence shown here is derived from an EMBL/GenBank/DDBJ whole genome shotgun (WGS) entry which is preliminary data.</text>
</comment>
<dbReference type="FunFam" id="3.40.30.10:FF:000001">
    <property type="entry name" value="Thioredoxin"/>
    <property type="match status" value="1"/>
</dbReference>
<dbReference type="InterPro" id="IPR013766">
    <property type="entry name" value="Thioredoxin_domain"/>
</dbReference>
<feature type="site" description="Contributes to redox potential value" evidence="7">
    <location>
        <position position="33"/>
    </location>
</feature>
<dbReference type="InterPro" id="IPR017937">
    <property type="entry name" value="Thioredoxin_CS"/>
</dbReference>
<feature type="domain" description="Thioredoxin" evidence="9">
    <location>
        <begin position="1"/>
        <end position="105"/>
    </location>
</feature>
<protein>
    <recommendedName>
        <fullName evidence="6">Thioredoxin</fullName>
    </recommendedName>
</protein>
<proteinExistence type="inferred from homology"/>
<dbReference type="GO" id="GO:0045454">
    <property type="term" value="P:cell redox homeostasis"/>
    <property type="evidence" value="ECO:0007669"/>
    <property type="project" value="TreeGrafter"/>
</dbReference>
<dbReference type="Gene3D" id="3.40.30.10">
    <property type="entry name" value="Glutaredoxin"/>
    <property type="match status" value="1"/>
</dbReference>
<feature type="site" description="Contributes to redox potential value" evidence="7">
    <location>
        <position position="32"/>
    </location>
</feature>
<name>A0A1F5PKS6_9BACT</name>
<comment type="similarity">
    <text evidence="1">Belongs to the thioredoxin family.</text>
</comment>
<evidence type="ECO:0000313" key="10">
    <source>
        <dbReference type="EMBL" id="OGE90501.1"/>
    </source>
</evidence>
<dbReference type="Proteomes" id="UP000178377">
    <property type="component" value="Unassembled WGS sequence"/>
</dbReference>
<dbReference type="AlphaFoldDB" id="A0A1F5PKS6"/>
<dbReference type="PIRSF" id="PIRSF000077">
    <property type="entry name" value="Thioredoxin"/>
    <property type="match status" value="1"/>
</dbReference>
<evidence type="ECO:0000256" key="3">
    <source>
        <dbReference type="ARBA" id="ARBA00022982"/>
    </source>
</evidence>
<evidence type="ECO:0000256" key="7">
    <source>
        <dbReference type="PIRSR" id="PIRSR000077-1"/>
    </source>
</evidence>
<dbReference type="GO" id="GO:0015035">
    <property type="term" value="F:protein-disulfide reductase activity"/>
    <property type="evidence" value="ECO:0007669"/>
    <property type="project" value="UniProtKB-UniRule"/>
</dbReference>
<dbReference type="PRINTS" id="PR00421">
    <property type="entry name" value="THIOREDOXIN"/>
</dbReference>